<protein>
    <submittedName>
        <fullName evidence="1">Uncharacterized protein</fullName>
    </submittedName>
</protein>
<accession>A0ACC1TLN6</accession>
<gene>
    <name evidence="1" type="ORF">F5876DRAFT_51899</name>
</gene>
<evidence type="ECO:0000313" key="1">
    <source>
        <dbReference type="EMBL" id="KAJ3805410.1"/>
    </source>
</evidence>
<reference evidence="1" key="1">
    <citation type="submission" date="2022-09" db="EMBL/GenBank/DDBJ databases">
        <title>A Global Phylogenomic Analysis of the Shiitake Genus Lentinula.</title>
        <authorList>
            <consortium name="DOE Joint Genome Institute"/>
            <person name="Sierra-Patev S."/>
            <person name="Min B."/>
            <person name="Naranjo-Ortiz M."/>
            <person name="Looney B."/>
            <person name="Konkel Z."/>
            <person name="Slot J.C."/>
            <person name="Sakamoto Y."/>
            <person name="Steenwyk J.L."/>
            <person name="Rokas A."/>
            <person name="Carro J."/>
            <person name="Camarero S."/>
            <person name="Ferreira P."/>
            <person name="Molpeceres G."/>
            <person name="Ruiz-Duenas F.J."/>
            <person name="Serrano A."/>
            <person name="Henrissat B."/>
            <person name="Drula E."/>
            <person name="Hughes K.W."/>
            <person name="Mata J.L."/>
            <person name="Ishikawa N.K."/>
            <person name="Vargas-Isla R."/>
            <person name="Ushijima S."/>
            <person name="Smith C.A."/>
            <person name="Ahrendt S."/>
            <person name="Andreopoulos W."/>
            <person name="He G."/>
            <person name="Labutti K."/>
            <person name="Lipzen A."/>
            <person name="Ng V."/>
            <person name="Riley R."/>
            <person name="Sandor L."/>
            <person name="Barry K."/>
            <person name="Martinez A.T."/>
            <person name="Xiao Y."/>
            <person name="Gibbons J.G."/>
            <person name="Terashima K."/>
            <person name="Grigoriev I.V."/>
            <person name="Hibbett D.S."/>
        </authorList>
    </citation>
    <scope>NUCLEOTIDE SEQUENCE</scope>
    <source>
        <strain evidence="1">TMI1499</strain>
    </source>
</reference>
<sequence>MFEYIPTSESFWKSIRHKHLELKIKVFLWKLTHDAYWTGTHWSNIPKPELQEWAVCKECNEIDNFTHILTKCQSTGQELIWKLAGKLWHRKANKIQWRNPTIGDILGCGLARIISQTRVMTGDCRLWKLLIAHSAYLIWTMRCDGGNSK</sequence>
<proteinExistence type="predicted"/>
<evidence type="ECO:0000313" key="2">
    <source>
        <dbReference type="Proteomes" id="UP001163835"/>
    </source>
</evidence>
<name>A0ACC1TLN6_9AGAR</name>
<organism evidence="1 2">
    <name type="scientific">Lentinula aff. lateritia</name>
    <dbReference type="NCBI Taxonomy" id="2804960"/>
    <lineage>
        <taxon>Eukaryota</taxon>
        <taxon>Fungi</taxon>
        <taxon>Dikarya</taxon>
        <taxon>Basidiomycota</taxon>
        <taxon>Agaricomycotina</taxon>
        <taxon>Agaricomycetes</taxon>
        <taxon>Agaricomycetidae</taxon>
        <taxon>Agaricales</taxon>
        <taxon>Marasmiineae</taxon>
        <taxon>Omphalotaceae</taxon>
        <taxon>Lentinula</taxon>
    </lineage>
</organism>
<dbReference type="EMBL" id="MU795605">
    <property type="protein sequence ID" value="KAJ3805410.1"/>
    <property type="molecule type" value="Genomic_DNA"/>
</dbReference>
<dbReference type="Proteomes" id="UP001163835">
    <property type="component" value="Unassembled WGS sequence"/>
</dbReference>
<keyword evidence="2" id="KW-1185">Reference proteome</keyword>
<comment type="caution">
    <text evidence="1">The sequence shown here is derived from an EMBL/GenBank/DDBJ whole genome shotgun (WGS) entry which is preliminary data.</text>
</comment>